<accession>A0ABD5ZBC8</accession>
<evidence type="ECO:0000313" key="1">
    <source>
        <dbReference type="EMBL" id="MFC7202484.1"/>
    </source>
</evidence>
<protein>
    <submittedName>
        <fullName evidence="1">DUF1059 domain-containing protein</fullName>
    </submittedName>
</protein>
<organism evidence="1 2">
    <name type="scientific">Haloferax namakaokahaiae</name>
    <dbReference type="NCBI Taxonomy" id="1748331"/>
    <lineage>
        <taxon>Archaea</taxon>
        <taxon>Methanobacteriati</taxon>
        <taxon>Methanobacteriota</taxon>
        <taxon>Stenosarchaea group</taxon>
        <taxon>Halobacteria</taxon>
        <taxon>Halobacteriales</taxon>
        <taxon>Haloferacaceae</taxon>
        <taxon>Haloferax</taxon>
    </lineage>
</organism>
<proteinExistence type="predicted"/>
<evidence type="ECO:0000313" key="2">
    <source>
        <dbReference type="Proteomes" id="UP001596481"/>
    </source>
</evidence>
<dbReference type="RefSeq" id="WP_390221783.1">
    <property type="nucleotide sequence ID" value="NZ_JBHTAA010000001.1"/>
</dbReference>
<reference evidence="1 2" key="1">
    <citation type="journal article" date="2019" name="Int. J. Syst. Evol. Microbiol.">
        <title>The Global Catalogue of Microorganisms (GCM) 10K type strain sequencing project: providing services to taxonomists for standard genome sequencing and annotation.</title>
        <authorList>
            <consortium name="The Broad Institute Genomics Platform"/>
            <consortium name="The Broad Institute Genome Sequencing Center for Infectious Disease"/>
            <person name="Wu L."/>
            <person name="Ma J."/>
        </authorList>
    </citation>
    <scope>NUCLEOTIDE SEQUENCE [LARGE SCALE GENOMIC DNA]</scope>
    <source>
        <strain evidence="1 2">DSM 29988</strain>
    </source>
</reference>
<sequence length="58" mass="6403">MFKLTCLSGCGYDTTASSREDVGVLVMEHMADEHDTPVDPLEAGELALKTYDDAPRWN</sequence>
<gene>
    <name evidence="1" type="ORF">ACFQJC_03085</name>
</gene>
<dbReference type="AlphaFoldDB" id="A0ABD5ZBC8"/>
<keyword evidence="2" id="KW-1185">Reference proteome</keyword>
<dbReference type="Proteomes" id="UP001596481">
    <property type="component" value="Unassembled WGS sequence"/>
</dbReference>
<dbReference type="EMBL" id="JBHTAA010000001">
    <property type="protein sequence ID" value="MFC7202484.1"/>
    <property type="molecule type" value="Genomic_DNA"/>
</dbReference>
<name>A0ABD5ZBC8_9EURY</name>
<comment type="caution">
    <text evidence="1">The sequence shown here is derived from an EMBL/GenBank/DDBJ whole genome shotgun (WGS) entry which is preliminary data.</text>
</comment>